<dbReference type="Proteomes" id="UP000295717">
    <property type="component" value="Unassembled WGS sequence"/>
</dbReference>
<name>A0A4R3MRX8_9GAMM</name>
<keyword evidence="1" id="KW-0812">Transmembrane</keyword>
<protein>
    <submittedName>
        <fullName evidence="2">Uncharacterized protein</fullName>
    </submittedName>
</protein>
<sequence length="176" mass="19601">MPNQELPTNGQGSAEPGAADALMHRATDPQLNALAIERLSQAFETSAKRWELIVYPSLFAFIILAAYGFYLIFSLARDVHSLSLVVERNMMAMSGNMQSIADNISHMNVNIQTMAMSVDSMATDVNTLTPMLVSMQNMDRSMQNMTLSTASMRHDMAGMNQSVGRPMHFMNQFMPW</sequence>
<gene>
    <name evidence="2" type="ORF">EDC35_1128</name>
</gene>
<dbReference type="EMBL" id="SMAO01000012">
    <property type="protein sequence ID" value="TCT18685.1"/>
    <property type="molecule type" value="Genomic_DNA"/>
</dbReference>
<dbReference type="AlphaFoldDB" id="A0A4R3MRX8"/>
<feature type="transmembrane region" description="Helical" evidence="1">
    <location>
        <begin position="53"/>
        <end position="73"/>
    </location>
</feature>
<evidence type="ECO:0000313" key="2">
    <source>
        <dbReference type="EMBL" id="TCT18685.1"/>
    </source>
</evidence>
<reference evidence="2 3" key="1">
    <citation type="submission" date="2019-03" db="EMBL/GenBank/DDBJ databases">
        <title>Genomic Encyclopedia of Type Strains, Phase IV (KMG-IV): sequencing the most valuable type-strain genomes for metagenomic binning, comparative biology and taxonomic classification.</title>
        <authorList>
            <person name="Goeker M."/>
        </authorList>
    </citation>
    <scope>NUCLEOTIDE SEQUENCE [LARGE SCALE GENOMIC DNA]</scope>
    <source>
        <strain evidence="2 3">DSM 13587</strain>
    </source>
</reference>
<evidence type="ECO:0000313" key="3">
    <source>
        <dbReference type="Proteomes" id="UP000295717"/>
    </source>
</evidence>
<comment type="caution">
    <text evidence="2">The sequence shown here is derived from an EMBL/GenBank/DDBJ whole genome shotgun (WGS) entry which is preliminary data.</text>
</comment>
<keyword evidence="1" id="KW-0472">Membrane</keyword>
<keyword evidence="1" id="KW-1133">Transmembrane helix</keyword>
<proteinExistence type="predicted"/>
<organism evidence="2 3">
    <name type="scientific">Thiobaca trueperi</name>
    <dbReference type="NCBI Taxonomy" id="127458"/>
    <lineage>
        <taxon>Bacteria</taxon>
        <taxon>Pseudomonadati</taxon>
        <taxon>Pseudomonadota</taxon>
        <taxon>Gammaproteobacteria</taxon>
        <taxon>Chromatiales</taxon>
        <taxon>Chromatiaceae</taxon>
        <taxon>Thiobaca</taxon>
    </lineage>
</organism>
<evidence type="ECO:0000256" key="1">
    <source>
        <dbReference type="SAM" id="Phobius"/>
    </source>
</evidence>
<keyword evidence="3" id="KW-1185">Reference proteome</keyword>
<accession>A0A4R3MRX8</accession>